<keyword evidence="1" id="KW-0732">Signal</keyword>
<gene>
    <name evidence="2" type="ORF">D8780_02815</name>
</gene>
<accession>A0A3L7JA15</accession>
<evidence type="ECO:0008006" key="4">
    <source>
        <dbReference type="Google" id="ProtNLM"/>
    </source>
</evidence>
<reference evidence="2 3" key="1">
    <citation type="submission" date="2018-10" db="EMBL/GenBank/DDBJ databases">
        <title>Notoacmeibacter sp. M2BS9Y-3-1, whole genome shotgun sequence.</title>
        <authorList>
            <person name="Tuo L."/>
        </authorList>
    </citation>
    <scope>NUCLEOTIDE SEQUENCE [LARGE SCALE GENOMIC DNA]</scope>
    <source>
        <strain evidence="2 3">M2BS9Y-3-1</strain>
    </source>
</reference>
<sequence>MRQFLLQAGFGLALLPTLSAPAWALDAQAVADRLSEVLDQQDIDFEFDTASADGDDIVLKDVTVGFDDDASTTYEQIVLEDVSEADDRYMIGRLEVPAKTIESEDEIKTSLTPAVFGDMSFGVKEDAETIGLQVGSVQMDSIVVSVPQGDFLTVENIDGSDLAFREDRVIEPRFSVERISFNTQLAPEDEEDREKGEAMRKQLADLGYSQIEASFDVTGTYDPSSGEMDFNETIVVEDALTLDVDGAFSNVTADLATKIQAVTKDMQKTDDDEQQMKFLQEKLLPLYEKIGVESATIRLEDNSLTDKVIGVMAERQNAQPEQLKLQAAMLAPALLASYVPAEFARQVSEALQTYLADPQSLTIELSPEDGTTVGQIIERAKSEPNTLTNLLGASVTANQD</sequence>
<name>A0A3L7JA15_9HYPH</name>
<dbReference type="RefSeq" id="WP_121644266.1">
    <property type="nucleotide sequence ID" value="NZ_RCWN01000001.1"/>
</dbReference>
<keyword evidence="3" id="KW-1185">Reference proteome</keyword>
<feature type="chain" id="PRO_5017966310" description="DUF945 family protein" evidence="1">
    <location>
        <begin position="25"/>
        <end position="400"/>
    </location>
</feature>
<organism evidence="2 3">
    <name type="scientific">Notoacmeibacter ruber</name>
    <dbReference type="NCBI Taxonomy" id="2670375"/>
    <lineage>
        <taxon>Bacteria</taxon>
        <taxon>Pseudomonadati</taxon>
        <taxon>Pseudomonadota</taxon>
        <taxon>Alphaproteobacteria</taxon>
        <taxon>Hyphomicrobiales</taxon>
        <taxon>Notoacmeibacteraceae</taxon>
        <taxon>Notoacmeibacter</taxon>
    </lineage>
</organism>
<protein>
    <recommendedName>
        <fullName evidence="4">DUF945 family protein</fullName>
    </recommendedName>
</protein>
<evidence type="ECO:0000313" key="3">
    <source>
        <dbReference type="Proteomes" id="UP000281094"/>
    </source>
</evidence>
<proteinExistence type="predicted"/>
<dbReference type="Proteomes" id="UP000281094">
    <property type="component" value="Unassembled WGS sequence"/>
</dbReference>
<dbReference type="AlphaFoldDB" id="A0A3L7JA15"/>
<dbReference type="EMBL" id="RCWN01000001">
    <property type="protein sequence ID" value="RLQ87299.1"/>
    <property type="molecule type" value="Genomic_DNA"/>
</dbReference>
<evidence type="ECO:0000256" key="1">
    <source>
        <dbReference type="SAM" id="SignalP"/>
    </source>
</evidence>
<comment type="caution">
    <text evidence="2">The sequence shown here is derived from an EMBL/GenBank/DDBJ whole genome shotgun (WGS) entry which is preliminary data.</text>
</comment>
<evidence type="ECO:0000313" key="2">
    <source>
        <dbReference type="EMBL" id="RLQ87299.1"/>
    </source>
</evidence>
<feature type="signal peptide" evidence="1">
    <location>
        <begin position="1"/>
        <end position="24"/>
    </location>
</feature>